<evidence type="ECO:0000313" key="2">
    <source>
        <dbReference type="Proteomes" id="UP000708148"/>
    </source>
</evidence>
<keyword evidence="2" id="KW-1185">Reference proteome</keyword>
<comment type="caution">
    <text evidence="1">The sequence shown here is derived from an EMBL/GenBank/DDBJ whole genome shotgun (WGS) entry which is preliminary data.</text>
</comment>
<evidence type="ECO:0000313" key="1">
    <source>
        <dbReference type="EMBL" id="CAD7697368.1"/>
    </source>
</evidence>
<gene>
    <name evidence="1" type="ORF">OSTQU699_LOCUS2729</name>
</gene>
<dbReference type="OrthoDB" id="564031at2759"/>
<dbReference type="EMBL" id="CAJHUC010000648">
    <property type="protein sequence ID" value="CAD7697368.1"/>
    <property type="molecule type" value="Genomic_DNA"/>
</dbReference>
<dbReference type="AlphaFoldDB" id="A0A8S1IT03"/>
<sequence length="559" mass="62868">MAARAPMPVPGLRRSSALQCESAARRLGRSGRGRVGQVRAQLPDSSDNAFTKTAQKALEVNLHPEWYGTFAEIGAGQEVARWFFRVGGAAGTVAKSVSAYDMTVSDSMYGACARYVTKERLEAMLDYEYLQCSLTLRKNKGHNTQFFAFADTVVAKAYKRDNECHGWLGIKFQMNPGEEPCRIMVHCRMLEDSASAQQVSLGVLGVNLLHSAFIERDPMKIVKALSDDVGPEKIEIDVVDFSGPQFKDVDERLVALRLVQNGQTDAAIFSGSGKLMIPQEALRKMNVLLLRGRFKPFTLLHNDMLMGAASQFFCSTFDEEITNLDAKDYCVQRDDTQVILEMTTNDMLESGDLLDWTSETGLDESAFLQRMEALNKLGYIVMLSSYQRYFSLAAYLRRYTNEAICIALGPNALRQLFRERYYRDLPGGILENFGRLLRYDLKLYVYPTLDPATGTLVHARNLRVDPEVQLLYDYILTRGAIVPITMYDESLLSEGDVSKRVVESIRAGTSDWENLVPKYVAEQIRDQRLWGYRPPSELKAPSLFKNERGAEVGKTEVTV</sequence>
<name>A0A8S1IT03_9CHLO</name>
<organism evidence="1 2">
    <name type="scientific">Ostreobium quekettii</name>
    <dbReference type="NCBI Taxonomy" id="121088"/>
    <lineage>
        <taxon>Eukaryota</taxon>
        <taxon>Viridiplantae</taxon>
        <taxon>Chlorophyta</taxon>
        <taxon>core chlorophytes</taxon>
        <taxon>Ulvophyceae</taxon>
        <taxon>TCBD clade</taxon>
        <taxon>Bryopsidales</taxon>
        <taxon>Ostreobineae</taxon>
        <taxon>Ostreobiaceae</taxon>
        <taxon>Ostreobium</taxon>
    </lineage>
</organism>
<reference evidence="1" key="1">
    <citation type="submission" date="2020-12" db="EMBL/GenBank/DDBJ databases">
        <authorList>
            <person name="Iha C."/>
        </authorList>
    </citation>
    <scope>NUCLEOTIDE SEQUENCE</scope>
</reference>
<protein>
    <recommendedName>
        <fullName evidence="3">Nicotinate-nucleotide adenylyltransferase</fullName>
    </recommendedName>
</protein>
<proteinExistence type="predicted"/>
<evidence type="ECO:0008006" key="3">
    <source>
        <dbReference type="Google" id="ProtNLM"/>
    </source>
</evidence>
<accession>A0A8S1IT03</accession>
<dbReference type="Proteomes" id="UP000708148">
    <property type="component" value="Unassembled WGS sequence"/>
</dbReference>